<keyword evidence="1" id="KW-0732">Signal</keyword>
<sequence length="538" mass="60632">MMRNRRIVLGATAALALGSAWAGLNYGPRSEARKPEAPLAPAVKLATGFVFHDANKNGKREPGERGLGGVRVSNRRDFATTNAQGRWQLPIPDENDSIFFVVKPSGWRTEVDIKQLPRFYYIHKPKGSPKSRYPGVAPTGPLPASIDFPLQPQEESRSFRALFFGDTQPRNVREVDYIRHDIVEPLIGKTDAKFGVTLGDIVFDDLSVLEPLIDTIALLGLPWYNVLGNHDINYDSPDDAHSDETFERYFGPNYYSFDHGPVHFVVLDNVHYAINPETKRGGYTGAFGKEQLEWVKKDLAFVPESKLIVLMMHIPLTGTRDREDLYRLIEKRPYSLSVSAHTHYQEHHFIGAKDGWKGREPHHHVVNVTTCGSWWQGSPDEYGIPHATMRDGAPNGYAIFSFDGNQYSIEFRAARRPPTYQMRIMAPEVVVQGEAAQTVVSVNVFGGTEKSKVEMKVGEGKWLPMTRALRPDPDYQQMYDRDKELKTPYRALPAPIDSPHLWEAKLPAGLPKGMLPIHVRTTDMFGQVYLATRGITLR</sequence>
<dbReference type="AlphaFoldDB" id="A0A809R9Z4"/>
<feature type="chain" id="PRO_5035323030" evidence="1">
    <location>
        <begin position="23"/>
        <end position="538"/>
    </location>
</feature>
<proteinExistence type="predicted"/>
<evidence type="ECO:0000256" key="1">
    <source>
        <dbReference type="SAM" id="SignalP"/>
    </source>
</evidence>
<accession>A0A809R9Z4</accession>
<protein>
    <submittedName>
        <fullName evidence="5">Metallophosphoesterase</fullName>
    </submittedName>
</protein>
<dbReference type="InterPro" id="IPR032288">
    <property type="entry name" value="Metallophos_C"/>
</dbReference>
<dbReference type="InterPro" id="IPR006311">
    <property type="entry name" value="TAT_signal"/>
</dbReference>
<evidence type="ECO:0000313" key="6">
    <source>
        <dbReference type="Proteomes" id="UP000662873"/>
    </source>
</evidence>
<dbReference type="InterPro" id="IPR051918">
    <property type="entry name" value="STPP_CPPED1"/>
</dbReference>
<dbReference type="Gene3D" id="2.60.40.10">
    <property type="entry name" value="Immunoglobulins"/>
    <property type="match status" value="1"/>
</dbReference>
<dbReference type="InterPro" id="IPR013783">
    <property type="entry name" value="Ig-like_fold"/>
</dbReference>
<feature type="domain" description="Calcineurin-like phosphoesterase" evidence="2">
    <location>
        <begin position="160"/>
        <end position="344"/>
    </location>
</feature>
<dbReference type="InterPro" id="IPR029052">
    <property type="entry name" value="Metallo-depent_PP-like"/>
</dbReference>
<dbReference type="Gene3D" id="3.60.21.10">
    <property type="match status" value="1"/>
</dbReference>
<dbReference type="KEGG" id="npy:NPRO_19880"/>
<evidence type="ECO:0000313" key="5">
    <source>
        <dbReference type="EMBL" id="BBO24393.1"/>
    </source>
</evidence>
<dbReference type="SUPFAM" id="SSF117074">
    <property type="entry name" value="Hypothetical protein PA1324"/>
    <property type="match status" value="1"/>
</dbReference>
<evidence type="ECO:0000259" key="3">
    <source>
        <dbReference type="Pfam" id="PF16370"/>
    </source>
</evidence>
<dbReference type="EMBL" id="AP021858">
    <property type="protein sequence ID" value="BBO24393.1"/>
    <property type="molecule type" value="Genomic_DNA"/>
</dbReference>
<evidence type="ECO:0000259" key="4">
    <source>
        <dbReference type="Pfam" id="PF16371"/>
    </source>
</evidence>
<dbReference type="Pfam" id="PF16370">
    <property type="entry name" value="MetallophosC"/>
    <property type="match status" value="1"/>
</dbReference>
<dbReference type="GO" id="GO:0016787">
    <property type="term" value="F:hydrolase activity"/>
    <property type="evidence" value="ECO:0007669"/>
    <property type="project" value="InterPro"/>
</dbReference>
<organism evidence="5 6">
    <name type="scientific">Candidatus Nitrosymbiomonas proteolyticus</name>
    <dbReference type="NCBI Taxonomy" id="2608984"/>
    <lineage>
        <taxon>Bacteria</taxon>
        <taxon>Bacillati</taxon>
        <taxon>Armatimonadota</taxon>
        <taxon>Armatimonadota incertae sedis</taxon>
        <taxon>Candidatus Nitrosymbiomonas</taxon>
    </lineage>
</organism>
<dbReference type="Proteomes" id="UP000662873">
    <property type="component" value="Chromosome"/>
</dbReference>
<feature type="domain" description="Calcineurin-like phosphoesterase C-terminal" evidence="3">
    <location>
        <begin position="367"/>
        <end position="529"/>
    </location>
</feature>
<dbReference type="Pfam" id="PF00149">
    <property type="entry name" value="Metallophos"/>
    <property type="match status" value="1"/>
</dbReference>
<dbReference type="PROSITE" id="PS51318">
    <property type="entry name" value="TAT"/>
    <property type="match status" value="1"/>
</dbReference>
<feature type="domain" description="Calcineurin-like phosphoesterase N-terminal" evidence="4">
    <location>
        <begin position="63"/>
        <end position="126"/>
    </location>
</feature>
<dbReference type="SUPFAM" id="SSF56300">
    <property type="entry name" value="Metallo-dependent phosphatases"/>
    <property type="match status" value="1"/>
</dbReference>
<gene>
    <name evidence="5" type="ORF">NPRO_19880</name>
</gene>
<evidence type="ECO:0000259" key="2">
    <source>
        <dbReference type="Pfam" id="PF00149"/>
    </source>
</evidence>
<dbReference type="PANTHER" id="PTHR43143:SF6">
    <property type="entry name" value="BLL3016 PROTEIN"/>
    <property type="match status" value="1"/>
</dbReference>
<dbReference type="InterPro" id="IPR004843">
    <property type="entry name" value="Calcineurin-like_PHP"/>
</dbReference>
<name>A0A809R9Z4_9BACT</name>
<reference evidence="5" key="1">
    <citation type="journal article" name="DNA Res.">
        <title>The physiological potential of anammox bacteria as revealed by their core genome structure.</title>
        <authorList>
            <person name="Okubo T."/>
            <person name="Toyoda A."/>
            <person name="Fukuhara K."/>
            <person name="Uchiyama I."/>
            <person name="Harigaya Y."/>
            <person name="Kuroiwa M."/>
            <person name="Suzuki T."/>
            <person name="Murakami Y."/>
            <person name="Suwa Y."/>
            <person name="Takami H."/>
        </authorList>
    </citation>
    <scope>NUCLEOTIDE SEQUENCE</scope>
    <source>
        <strain evidence="5">317325-2</strain>
    </source>
</reference>
<dbReference type="Pfam" id="PF16371">
    <property type="entry name" value="MetallophosN"/>
    <property type="match status" value="1"/>
</dbReference>
<feature type="signal peptide" evidence="1">
    <location>
        <begin position="1"/>
        <end position="22"/>
    </location>
</feature>
<dbReference type="InterPro" id="IPR032285">
    <property type="entry name" value="Metallophos_N"/>
</dbReference>
<dbReference type="PANTHER" id="PTHR43143">
    <property type="entry name" value="METALLOPHOSPHOESTERASE, CALCINEURIN SUPERFAMILY"/>
    <property type="match status" value="1"/>
</dbReference>